<gene>
    <name evidence="2" type="ORF">NLU13_9157</name>
</gene>
<accession>A0AA39GB09</accession>
<protein>
    <recommendedName>
        <fullName evidence="4">Myb-like domain-containing protein</fullName>
    </recommendedName>
</protein>
<name>A0AA39GB09_SARSR</name>
<keyword evidence="3" id="KW-1185">Reference proteome</keyword>
<evidence type="ECO:0000256" key="1">
    <source>
        <dbReference type="SAM" id="MobiDB-lite"/>
    </source>
</evidence>
<evidence type="ECO:0000313" key="3">
    <source>
        <dbReference type="Proteomes" id="UP001175261"/>
    </source>
</evidence>
<dbReference type="Proteomes" id="UP001175261">
    <property type="component" value="Unassembled WGS sequence"/>
</dbReference>
<proteinExistence type="predicted"/>
<sequence>MLLPSALSCDASQPSHFLRSAAVLASPPASPPNTTGPLGNIVSTCRSLQSLISAPPNTSMIPAALPMPTMNELPTPPMTHSMPLLKLRLRSRSGQESPSESHTISRRRIVKRAPPRGMNKRRRDIDDDMGRDDVAHPFSDSEDDSDLEPSYTFDNVRPLPINFRTQMPSSTTSQALPPRPSTPKQSAIAPLELPLGLERSDFHENHNEDPDDATRAGTGIEIARDGEAWSVEQDRKLVEVIIARFKLTPQDMEDCARSLGRGPGCVERRWKSLVMNGDVVLKKRERRTRLHSTWGR</sequence>
<reference evidence="2" key="1">
    <citation type="submission" date="2022-10" db="EMBL/GenBank/DDBJ databases">
        <title>Determination and structural analysis of whole genome sequence of Sarocladium strictum F4-1.</title>
        <authorList>
            <person name="Hu L."/>
            <person name="Jiang Y."/>
        </authorList>
    </citation>
    <scope>NUCLEOTIDE SEQUENCE</scope>
    <source>
        <strain evidence="2">F4-1</strain>
    </source>
</reference>
<comment type="caution">
    <text evidence="2">The sequence shown here is derived from an EMBL/GenBank/DDBJ whole genome shotgun (WGS) entry which is preliminary data.</text>
</comment>
<evidence type="ECO:0008006" key="4">
    <source>
        <dbReference type="Google" id="ProtNLM"/>
    </source>
</evidence>
<dbReference type="AlphaFoldDB" id="A0AA39GB09"/>
<dbReference type="EMBL" id="JAPDFR010000009">
    <property type="protein sequence ID" value="KAK0383244.1"/>
    <property type="molecule type" value="Genomic_DNA"/>
</dbReference>
<organism evidence="2 3">
    <name type="scientific">Sarocladium strictum</name>
    <name type="common">Black bundle disease fungus</name>
    <name type="synonym">Acremonium strictum</name>
    <dbReference type="NCBI Taxonomy" id="5046"/>
    <lineage>
        <taxon>Eukaryota</taxon>
        <taxon>Fungi</taxon>
        <taxon>Dikarya</taxon>
        <taxon>Ascomycota</taxon>
        <taxon>Pezizomycotina</taxon>
        <taxon>Sordariomycetes</taxon>
        <taxon>Hypocreomycetidae</taxon>
        <taxon>Hypocreales</taxon>
        <taxon>Sarocladiaceae</taxon>
        <taxon>Sarocladium</taxon>
    </lineage>
</organism>
<feature type="compositionally biased region" description="Polar residues" evidence="1">
    <location>
        <begin position="163"/>
        <end position="175"/>
    </location>
</feature>
<evidence type="ECO:0000313" key="2">
    <source>
        <dbReference type="EMBL" id="KAK0383244.1"/>
    </source>
</evidence>
<feature type="region of interest" description="Disordered" evidence="1">
    <location>
        <begin position="90"/>
        <end position="186"/>
    </location>
</feature>
<feature type="compositionally biased region" description="Polar residues" evidence="1">
    <location>
        <begin position="92"/>
        <end position="102"/>
    </location>
</feature>
<feature type="compositionally biased region" description="Basic residues" evidence="1">
    <location>
        <begin position="104"/>
        <end position="122"/>
    </location>
</feature>